<dbReference type="GO" id="GO:0008270">
    <property type="term" value="F:zinc ion binding"/>
    <property type="evidence" value="ECO:0007669"/>
    <property type="project" value="UniProtKB-KW"/>
</dbReference>
<feature type="domain" description="RanBP2-type" evidence="6">
    <location>
        <begin position="11"/>
        <end position="42"/>
    </location>
</feature>
<evidence type="ECO:0000313" key="8">
    <source>
        <dbReference type="Proteomes" id="UP001201812"/>
    </source>
</evidence>
<keyword evidence="2 4" id="KW-0863">Zinc-finger</keyword>
<gene>
    <name evidence="7" type="ORF">DdX_02808</name>
</gene>
<evidence type="ECO:0000313" key="7">
    <source>
        <dbReference type="EMBL" id="KAI1726113.1"/>
    </source>
</evidence>
<feature type="compositionally biased region" description="Polar residues" evidence="5">
    <location>
        <begin position="698"/>
        <end position="716"/>
    </location>
</feature>
<evidence type="ECO:0000256" key="5">
    <source>
        <dbReference type="SAM" id="MobiDB-lite"/>
    </source>
</evidence>
<feature type="region of interest" description="Disordered" evidence="5">
    <location>
        <begin position="692"/>
        <end position="772"/>
    </location>
</feature>
<dbReference type="AlphaFoldDB" id="A0AAD4ND97"/>
<evidence type="ECO:0000256" key="1">
    <source>
        <dbReference type="ARBA" id="ARBA00022723"/>
    </source>
</evidence>
<dbReference type="InterPro" id="IPR036443">
    <property type="entry name" value="Znf_RanBP2_sf"/>
</dbReference>
<dbReference type="SMART" id="SM00547">
    <property type="entry name" value="ZnF_RBZ"/>
    <property type="match status" value="2"/>
</dbReference>
<dbReference type="Pfam" id="PF00641">
    <property type="entry name" value="Zn_ribbon_RanBP"/>
    <property type="match status" value="2"/>
</dbReference>
<organism evidence="7 8">
    <name type="scientific">Ditylenchus destructor</name>
    <dbReference type="NCBI Taxonomy" id="166010"/>
    <lineage>
        <taxon>Eukaryota</taxon>
        <taxon>Metazoa</taxon>
        <taxon>Ecdysozoa</taxon>
        <taxon>Nematoda</taxon>
        <taxon>Chromadorea</taxon>
        <taxon>Rhabditida</taxon>
        <taxon>Tylenchina</taxon>
        <taxon>Tylenchomorpha</taxon>
        <taxon>Sphaerularioidea</taxon>
        <taxon>Anguinidae</taxon>
        <taxon>Anguininae</taxon>
        <taxon>Ditylenchus</taxon>
    </lineage>
</organism>
<comment type="caution">
    <text evidence="7">The sequence shown here is derived from an EMBL/GenBank/DDBJ whole genome shotgun (WGS) entry which is preliminary data.</text>
</comment>
<evidence type="ECO:0000256" key="4">
    <source>
        <dbReference type="PROSITE-ProRule" id="PRU00322"/>
    </source>
</evidence>
<dbReference type="PROSITE" id="PS50199">
    <property type="entry name" value="ZF_RANBP2_2"/>
    <property type="match status" value="2"/>
</dbReference>
<keyword evidence="1" id="KW-0479">Metal-binding</keyword>
<feature type="compositionally biased region" description="Polar residues" evidence="5">
    <location>
        <begin position="756"/>
        <end position="766"/>
    </location>
</feature>
<name>A0AAD4ND97_9BILA</name>
<feature type="region of interest" description="Disordered" evidence="5">
    <location>
        <begin position="57"/>
        <end position="86"/>
    </location>
</feature>
<reference evidence="7" key="1">
    <citation type="submission" date="2022-01" db="EMBL/GenBank/DDBJ databases">
        <title>Genome Sequence Resource for Two Populations of Ditylenchus destructor, the Migratory Endoparasitic Phytonematode.</title>
        <authorList>
            <person name="Zhang H."/>
            <person name="Lin R."/>
            <person name="Xie B."/>
        </authorList>
    </citation>
    <scope>NUCLEOTIDE SEQUENCE</scope>
    <source>
        <strain evidence="7">BazhouSP</strain>
    </source>
</reference>
<feature type="compositionally biased region" description="Polar residues" evidence="5">
    <location>
        <begin position="75"/>
        <end position="86"/>
    </location>
</feature>
<dbReference type="PROSITE" id="PS01358">
    <property type="entry name" value="ZF_RANBP2_1"/>
    <property type="match status" value="2"/>
</dbReference>
<proteinExistence type="predicted"/>
<protein>
    <submittedName>
        <fullName evidence="7">Ubiquitin thioesterase ZRANB1</fullName>
    </submittedName>
</protein>
<keyword evidence="8" id="KW-1185">Reference proteome</keyword>
<keyword evidence="3" id="KW-0862">Zinc</keyword>
<dbReference type="EMBL" id="JAKKPZ010000002">
    <property type="protein sequence ID" value="KAI1726113.1"/>
    <property type="molecule type" value="Genomic_DNA"/>
</dbReference>
<evidence type="ECO:0000259" key="6">
    <source>
        <dbReference type="PROSITE" id="PS50199"/>
    </source>
</evidence>
<accession>A0AAD4ND97</accession>
<feature type="compositionally biased region" description="Acidic residues" evidence="5">
    <location>
        <begin position="729"/>
        <end position="745"/>
    </location>
</feature>
<evidence type="ECO:0000256" key="2">
    <source>
        <dbReference type="ARBA" id="ARBA00022771"/>
    </source>
</evidence>
<evidence type="ECO:0000256" key="3">
    <source>
        <dbReference type="ARBA" id="ARBA00022833"/>
    </source>
</evidence>
<sequence length="772" mass="86785">MSAAECSTSTKEPTKKWSCSMCTYLNYESAKKCTVCQTPRGKPLIIEEVAIPSSSALPDGSAPLRYGSDPAINGSLKNTPRSSSPKQSSAFVAKALNKWNCVLCTYDNWPNATRCTMCQSEKTDNPRDSTSMISCSLETSTGRASEESELDGISAGLAATNIHKKTAVPSTPNRGHNTSTSLPPAEHYTSALDIYLRRFAGNDHAETLFFKAASSIAHREIQMINSVVDYLINEGNLHRCFTSFECRLLNSRAFFRVDFETGDSLIEIAKKCDCGELVKLMKRVSPVEDKLPCVINCAGRTRVYAKITKFIAIRNGNFNAQFIAHPYNFNILKFPMKTTAHNMEVMKILMRPSPGIPPTYVFVDCYDMLNMSSSNASNVVGRPASFLMKNRAGAHSLCDAVFQTMYGVCDRFNILRGALKYTMIRSAHFFKPRWRDQCIRIARDCGVTMEEEDLENDWEETMNAVASDDECLGPIHIWALAHVVCRPIVVVPMNEPIDLEQLEQPYEHRKQETNHAKSQRKQFSHICEGIYLPVLWGSQPISRSPLVVAFRNGLFYAVIVSDALYQRDQDVQRFLKIRRSRRYGDNIFRFLTMVEMENSNFLAQFIYLGPCTAENIVVRRDPHPFLYETLNFYVSWINALHCCDVEGQGEAKMSLLEQHIDSVTTSSIDFANYDTFMSVFTAKATNMLKNHQAHPHLNSPSVAVQSSVGDSGSICSRSIEPDHTGMLDSSEDEEEELEEDDDEVDSLTGDMEPIDQSLTSTLQILRQNRKKD</sequence>
<dbReference type="InterPro" id="IPR001876">
    <property type="entry name" value="Znf_RanBP2"/>
</dbReference>
<dbReference type="Proteomes" id="UP001201812">
    <property type="component" value="Unassembled WGS sequence"/>
</dbReference>
<dbReference type="SUPFAM" id="SSF90209">
    <property type="entry name" value="Ran binding protein zinc finger-like"/>
    <property type="match status" value="1"/>
</dbReference>
<feature type="domain" description="RanBP2-type" evidence="6">
    <location>
        <begin position="95"/>
        <end position="124"/>
    </location>
</feature>
<dbReference type="Gene3D" id="4.10.1060.10">
    <property type="entry name" value="Zinc finger, RanBP2-type"/>
    <property type="match status" value="2"/>
</dbReference>